<dbReference type="Proteomes" id="UP001615550">
    <property type="component" value="Unassembled WGS sequence"/>
</dbReference>
<protein>
    <submittedName>
        <fullName evidence="7">Recombinase family protein</fullName>
    </submittedName>
</protein>
<dbReference type="CDD" id="cd03768">
    <property type="entry name" value="SR_ResInv"/>
    <property type="match status" value="1"/>
</dbReference>
<keyword evidence="2" id="KW-0229">DNA integration</keyword>
<evidence type="ECO:0000256" key="2">
    <source>
        <dbReference type="ARBA" id="ARBA00022908"/>
    </source>
</evidence>
<dbReference type="PROSITE" id="PS51736">
    <property type="entry name" value="RECOMBINASES_3"/>
    <property type="match status" value="1"/>
</dbReference>
<dbReference type="InterPro" id="IPR006118">
    <property type="entry name" value="Recombinase_CS"/>
</dbReference>
<dbReference type="SUPFAM" id="SSF53041">
    <property type="entry name" value="Resolvase-like"/>
    <property type="match status" value="1"/>
</dbReference>
<sequence>MTEIIGRFIGYARVSTLEQNHDLQMDALIKAGCIRKNIFIDKTSGAKADRPGLKSCLEELNEGDVLVVWRLDRLGRSMAHLVSLIETLKEKKVGFRSLCDGAIDTTTASGELVFNIFSSMAQFERRLIQERTQAGLLAARARGRKGGRPKINSDHPKVIAAKRMHQDKHISIDEICNALKISRPSLYRYLNI</sequence>
<evidence type="ECO:0000256" key="3">
    <source>
        <dbReference type="ARBA" id="ARBA00023125"/>
    </source>
</evidence>
<dbReference type="RefSeq" id="WP_400188747.1">
    <property type="nucleotide sequence ID" value="NZ_JBGORX010000011.1"/>
</dbReference>
<proteinExistence type="inferred from homology"/>
<feature type="domain" description="Resolvase/invertase-type recombinase catalytic" evidence="6">
    <location>
        <begin position="7"/>
        <end position="143"/>
    </location>
</feature>
<dbReference type="PROSITE" id="PS00398">
    <property type="entry name" value="RECOMBINASES_2"/>
    <property type="match status" value="1"/>
</dbReference>
<evidence type="ECO:0000259" key="6">
    <source>
        <dbReference type="PROSITE" id="PS51736"/>
    </source>
</evidence>
<name>A0ABW8DB31_9GAMM</name>
<comment type="caution">
    <text evidence="7">The sequence shown here is derived from an EMBL/GenBank/DDBJ whole genome shotgun (WGS) entry which is preliminary data.</text>
</comment>
<dbReference type="InterPro" id="IPR006120">
    <property type="entry name" value="Resolvase_HTH_dom"/>
</dbReference>
<dbReference type="InterPro" id="IPR036162">
    <property type="entry name" value="Resolvase-like_N_sf"/>
</dbReference>
<gene>
    <name evidence="7" type="ORF">ACD661_15340</name>
</gene>
<evidence type="ECO:0000256" key="4">
    <source>
        <dbReference type="ARBA" id="ARBA00023172"/>
    </source>
</evidence>
<dbReference type="PANTHER" id="PTHR30461:SF2">
    <property type="entry name" value="SERINE RECOMBINASE PINE-RELATED"/>
    <property type="match status" value="1"/>
</dbReference>
<feature type="active site" description="O-(5'-phospho-DNA)-serine intermediate" evidence="5">
    <location>
        <position position="15"/>
    </location>
</feature>
<dbReference type="InterPro" id="IPR006119">
    <property type="entry name" value="Resolv_N"/>
</dbReference>
<accession>A0ABW8DB31</accession>
<dbReference type="InterPro" id="IPR050639">
    <property type="entry name" value="SSR_resolvase"/>
</dbReference>
<evidence type="ECO:0000313" key="7">
    <source>
        <dbReference type="EMBL" id="MFJ1269932.1"/>
    </source>
</evidence>
<organism evidence="7 8">
    <name type="scientific">Legionella lytica</name>
    <dbReference type="NCBI Taxonomy" id="96232"/>
    <lineage>
        <taxon>Bacteria</taxon>
        <taxon>Pseudomonadati</taxon>
        <taxon>Pseudomonadota</taxon>
        <taxon>Gammaproteobacteria</taxon>
        <taxon>Legionellales</taxon>
        <taxon>Legionellaceae</taxon>
        <taxon>Legionella</taxon>
    </lineage>
</organism>
<keyword evidence="4" id="KW-0233">DNA recombination</keyword>
<evidence type="ECO:0000313" key="8">
    <source>
        <dbReference type="Proteomes" id="UP001615550"/>
    </source>
</evidence>
<dbReference type="Pfam" id="PF00239">
    <property type="entry name" value="Resolvase"/>
    <property type="match status" value="1"/>
</dbReference>
<dbReference type="PANTHER" id="PTHR30461">
    <property type="entry name" value="DNA-INVERTASE FROM LAMBDOID PROPHAGE"/>
    <property type="match status" value="1"/>
</dbReference>
<dbReference type="SMART" id="SM00857">
    <property type="entry name" value="Resolvase"/>
    <property type="match status" value="1"/>
</dbReference>
<dbReference type="PROSITE" id="PS00397">
    <property type="entry name" value="RECOMBINASES_1"/>
    <property type="match status" value="1"/>
</dbReference>
<dbReference type="Gene3D" id="3.40.50.1390">
    <property type="entry name" value="Resolvase, N-terminal catalytic domain"/>
    <property type="match status" value="1"/>
</dbReference>
<reference evidence="7 8" key="1">
    <citation type="submission" date="2024-08" db="EMBL/GenBank/DDBJ databases">
        <title>Draft Genome Sequence of Legionella lytica strain DSB2004, Isolated From a Fire Sprinkler System.</title>
        <authorList>
            <person name="Everhart A.D."/>
            <person name="Kidane D.T."/>
            <person name="Farone A.L."/>
            <person name="Farone M.B."/>
        </authorList>
    </citation>
    <scope>NUCLEOTIDE SEQUENCE [LARGE SCALE GENOMIC DNA]</scope>
    <source>
        <strain evidence="7 8">DSB2004</strain>
    </source>
</reference>
<keyword evidence="8" id="KW-1185">Reference proteome</keyword>
<evidence type="ECO:0000256" key="1">
    <source>
        <dbReference type="ARBA" id="ARBA00009913"/>
    </source>
</evidence>
<evidence type="ECO:0000256" key="5">
    <source>
        <dbReference type="PROSITE-ProRule" id="PRU10137"/>
    </source>
</evidence>
<dbReference type="EMBL" id="JBGORX010000011">
    <property type="protein sequence ID" value="MFJ1269932.1"/>
    <property type="molecule type" value="Genomic_DNA"/>
</dbReference>
<comment type="similarity">
    <text evidence="1">Belongs to the site-specific recombinase resolvase family.</text>
</comment>
<dbReference type="Pfam" id="PF02796">
    <property type="entry name" value="HTH_7"/>
    <property type="match status" value="1"/>
</dbReference>
<keyword evidence="3" id="KW-0238">DNA-binding</keyword>